<accession>A0A086K9D2</accession>
<sequence>MCVPSRNNTSTAFEGVRIRSSHCAGGGSSVFPYICEAALKQSSISNATRKKQQLHSTSSLATSPNTMLLFLAILAVSCAYTHETEASLQFAPGRHPSRRSGLLRTLAADRDVVDLNEYQKNAPFSVVDAAPQGVSPPAAFSVGGVSAAGSETQRESRPPSSLVSIGNHSESLSRFAIDELSSLTHAFPPEATRSSALETAAFVPRRRNRSRRYGLGPRLRRIGSRISHFFYSRARQAKRMFNLLRLQFRDRHGLSRIPSDITKEELWLVANGLTPTSEREETLVKTFGSKPGYPVPVTACEAHREASLSFVPLSRQPSVASTTASEAGLEDVDAIRVPDVTPTASGGLMESDETPLLQTSQDTAESLLAAVHAEYHSRVVQFSQKKSAEREQRSRDLPSGTGPLRVAIFQWNTELFKPTPFEFLLPFCREHPFEKGKPVIDLDNIDMFFVTVQENNRYSPPEEAILRDSVLDGLNAISITPTWTLSGVRQLNNTRGTMLRSLRFFTPNTQAIMWFARDTVEMTGAPEFCMGSIESSEKGFVGVKMTVAGVGKVLIAGIHVTHKRSNTPPVSQVLSMMAENCGGEGTGSLDDFDIVLVAGDFNARLNMKTSEEVLTGVSGLIPFTNYLDSEGGSISGKNFMRSLQESYETKESLFQRRVVPVLFMMDSMIPNPGREELGQDFTVALREAGFSSVNVCYRGGFSYPWSKDCRPYRDGEVITATITSMMKRCFSPSGLERPQGTGFLDRVIIRAKGDAGAFLMSTYVYHNTRSDHIPFSFVVHLFGSRINSVVQES</sequence>
<dbReference type="InterPro" id="IPR000300">
    <property type="entry name" value="IPPc"/>
</dbReference>
<feature type="region of interest" description="Disordered" evidence="1">
    <location>
        <begin position="144"/>
        <end position="163"/>
    </location>
</feature>
<dbReference type="Proteomes" id="UP000028837">
    <property type="component" value="Unassembled WGS sequence"/>
</dbReference>
<evidence type="ECO:0000313" key="4">
    <source>
        <dbReference type="Proteomes" id="UP000028837"/>
    </source>
</evidence>
<dbReference type="SUPFAM" id="SSF56219">
    <property type="entry name" value="DNase I-like"/>
    <property type="match status" value="1"/>
</dbReference>
<dbReference type="OrthoDB" id="346374at2759"/>
<protein>
    <recommendedName>
        <fullName evidence="2">Inositol polyphosphate-related phosphatase domain-containing protein</fullName>
    </recommendedName>
</protein>
<gene>
    <name evidence="3" type="ORF">TGDOM2_202200</name>
</gene>
<feature type="domain" description="Inositol polyphosphate-related phosphatase" evidence="2">
    <location>
        <begin position="525"/>
        <end position="613"/>
    </location>
</feature>
<name>A0A086K9D2_TOXGO</name>
<reference evidence="3 4" key="1">
    <citation type="submission" date="2014-02" db="EMBL/GenBank/DDBJ databases">
        <authorList>
            <person name="Sibley D."/>
            <person name="Venepally P."/>
            <person name="Karamycheva S."/>
            <person name="Hadjithomas M."/>
            <person name="Khan A."/>
            <person name="Brunk B."/>
            <person name="Roos D."/>
            <person name="Caler E."/>
            <person name="Lorenzi H."/>
        </authorList>
    </citation>
    <scope>NUCLEOTIDE SEQUENCE [LARGE SCALE GENOMIC DNA]</scope>
    <source>
        <strain evidence="3 4">GAB2-2007-GAL-DOM2</strain>
    </source>
</reference>
<comment type="caution">
    <text evidence="3">The sequence shown here is derived from an EMBL/GenBank/DDBJ whole genome shotgun (WGS) entry which is preliminary data.</text>
</comment>
<dbReference type="EMBL" id="AHZU02000723">
    <property type="protein sequence ID" value="KFG41000.1"/>
    <property type="molecule type" value="Genomic_DNA"/>
</dbReference>
<dbReference type="Pfam" id="PF22669">
    <property type="entry name" value="Exo_endo_phos2"/>
    <property type="match status" value="1"/>
</dbReference>
<evidence type="ECO:0000256" key="1">
    <source>
        <dbReference type="SAM" id="MobiDB-lite"/>
    </source>
</evidence>
<dbReference type="VEuPathDB" id="ToxoDB:TGDOM2_202200"/>
<organism evidence="3 4">
    <name type="scientific">Toxoplasma gondii GAB2-2007-GAL-DOM2</name>
    <dbReference type="NCBI Taxonomy" id="1130820"/>
    <lineage>
        <taxon>Eukaryota</taxon>
        <taxon>Sar</taxon>
        <taxon>Alveolata</taxon>
        <taxon>Apicomplexa</taxon>
        <taxon>Conoidasida</taxon>
        <taxon>Coccidia</taxon>
        <taxon>Eucoccidiorida</taxon>
        <taxon>Eimeriorina</taxon>
        <taxon>Sarcocystidae</taxon>
        <taxon>Toxoplasma</taxon>
    </lineage>
</organism>
<evidence type="ECO:0000313" key="3">
    <source>
        <dbReference type="EMBL" id="KFG41000.1"/>
    </source>
</evidence>
<dbReference type="InterPro" id="IPR036691">
    <property type="entry name" value="Endo/exonu/phosph_ase_sf"/>
</dbReference>
<evidence type="ECO:0000259" key="2">
    <source>
        <dbReference type="Pfam" id="PF22669"/>
    </source>
</evidence>
<dbReference type="Gene3D" id="3.60.10.10">
    <property type="entry name" value="Endonuclease/exonuclease/phosphatase"/>
    <property type="match status" value="1"/>
</dbReference>
<proteinExistence type="predicted"/>
<dbReference type="AlphaFoldDB" id="A0A086K9D2"/>